<gene>
    <name evidence="18" type="ORF">B0H67DRAFT_552657</name>
</gene>
<dbReference type="GO" id="GO:0005576">
    <property type="term" value="C:extracellular region"/>
    <property type="evidence" value="ECO:0007669"/>
    <property type="project" value="UniProtKB-SubCell"/>
</dbReference>
<evidence type="ECO:0000256" key="13">
    <source>
        <dbReference type="ARBA" id="ARBA00026187"/>
    </source>
</evidence>
<dbReference type="GO" id="GO:0004181">
    <property type="term" value="F:metallocarboxypeptidase activity"/>
    <property type="evidence" value="ECO:0007669"/>
    <property type="project" value="InterPro"/>
</dbReference>
<dbReference type="AlphaFoldDB" id="A0AA40AR55"/>
<dbReference type="PROSITE" id="PS52035">
    <property type="entry name" value="PEPTIDASE_M14"/>
    <property type="match status" value="1"/>
</dbReference>
<dbReference type="SUPFAM" id="SSF53187">
    <property type="entry name" value="Zn-dependent exopeptidases"/>
    <property type="match status" value="1"/>
</dbReference>
<organism evidence="18 19">
    <name type="scientific">Lasiosphaeris hirsuta</name>
    <dbReference type="NCBI Taxonomy" id="260670"/>
    <lineage>
        <taxon>Eukaryota</taxon>
        <taxon>Fungi</taxon>
        <taxon>Dikarya</taxon>
        <taxon>Ascomycota</taxon>
        <taxon>Pezizomycotina</taxon>
        <taxon>Sordariomycetes</taxon>
        <taxon>Sordariomycetidae</taxon>
        <taxon>Sordariales</taxon>
        <taxon>Lasiosphaeriaceae</taxon>
        <taxon>Lasiosphaeris</taxon>
    </lineage>
</organism>
<evidence type="ECO:0000256" key="1">
    <source>
        <dbReference type="ARBA" id="ARBA00001947"/>
    </source>
</evidence>
<evidence type="ECO:0000256" key="6">
    <source>
        <dbReference type="ARBA" id="ARBA00022554"/>
    </source>
</evidence>
<keyword evidence="8 16" id="KW-0732">Signal</keyword>
<dbReference type="FunFam" id="3.40.630.10:FF:000060">
    <property type="entry name" value="Putative metallocarboxypeptidase ecm14"/>
    <property type="match status" value="1"/>
</dbReference>
<dbReference type="CDD" id="cd03860">
    <property type="entry name" value="M14_CP_A-B_like"/>
    <property type="match status" value="1"/>
</dbReference>
<keyword evidence="19" id="KW-1185">Reference proteome</keyword>
<comment type="function">
    <text evidence="12">Inactive carboxypeptidase that may play a role in cell wall organization and biogenesis.</text>
</comment>
<evidence type="ECO:0000256" key="12">
    <source>
        <dbReference type="ARBA" id="ARBA00025210"/>
    </source>
</evidence>
<keyword evidence="9" id="KW-0862">Zinc</keyword>
<evidence type="ECO:0000256" key="10">
    <source>
        <dbReference type="ARBA" id="ARBA00023157"/>
    </source>
</evidence>
<accession>A0AA40AR55</accession>
<dbReference type="SMART" id="SM00631">
    <property type="entry name" value="Zn_pept"/>
    <property type="match status" value="1"/>
</dbReference>
<evidence type="ECO:0000256" key="9">
    <source>
        <dbReference type="ARBA" id="ARBA00022833"/>
    </source>
</evidence>
<dbReference type="Proteomes" id="UP001172102">
    <property type="component" value="Unassembled WGS sequence"/>
</dbReference>
<evidence type="ECO:0000259" key="17">
    <source>
        <dbReference type="PROSITE" id="PS52035"/>
    </source>
</evidence>
<dbReference type="InterPro" id="IPR000834">
    <property type="entry name" value="Peptidase_M14"/>
</dbReference>
<dbReference type="GO" id="GO:0071555">
    <property type="term" value="P:cell wall organization"/>
    <property type="evidence" value="ECO:0007669"/>
    <property type="project" value="UniProtKB-KW"/>
</dbReference>
<proteinExistence type="inferred from homology"/>
<dbReference type="Gene3D" id="3.40.630.10">
    <property type="entry name" value="Zn peptidases"/>
    <property type="match status" value="1"/>
</dbReference>
<dbReference type="SUPFAM" id="SSF54897">
    <property type="entry name" value="Protease propeptides/inhibitors"/>
    <property type="match status" value="1"/>
</dbReference>
<feature type="domain" description="Peptidase M14" evidence="17">
    <location>
        <begin position="196"/>
        <end position="513"/>
    </location>
</feature>
<dbReference type="PROSITE" id="PS00132">
    <property type="entry name" value="CARBOXYPEPT_ZN_1"/>
    <property type="match status" value="1"/>
</dbReference>
<keyword evidence="7" id="KW-0479">Metal-binding</keyword>
<evidence type="ECO:0000256" key="5">
    <source>
        <dbReference type="ARBA" id="ARBA00022525"/>
    </source>
</evidence>
<comment type="subcellular location">
    <subcellularLocation>
        <location evidence="3">Secreted</location>
    </subcellularLocation>
    <subcellularLocation>
        <location evidence="2">Vacuole</location>
    </subcellularLocation>
</comment>
<reference evidence="18" key="1">
    <citation type="submission" date="2023-06" db="EMBL/GenBank/DDBJ databases">
        <title>Genome-scale phylogeny and comparative genomics of the fungal order Sordariales.</title>
        <authorList>
            <consortium name="Lawrence Berkeley National Laboratory"/>
            <person name="Hensen N."/>
            <person name="Bonometti L."/>
            <person name="Westerberg I."/>
            <person name="Brannstrom I.O."/>
            <person name="Guillou S."/>
            <person name="Cros-Aarteil S."/>
            <person name="Calhoun S."/>
            <person name="Haridas S."/>
            <person name="Kuo A."/>
            <person name="Mondo S."/>
            <person name="Pangilinan J."/>
            <person name="Riley R."/>
            <person name="Labutti K."/>
            <person name="Andreopoulos B."/>
            <person name="Lipzen A."/>
            <person name="Chen C."/>
            <person name="Yanf M."/>
            <person name="Daum C."/>
            <person name="Ng V."/>
            <person name="Clum A."/>
            <person name="Steindorff A."/>
            <person name="Ohm R."/>
            <person name="Martin F."/>
            <person name="Silar P."/>
            <person name="Natvig D."/>
            <person name="Lalanne C."/>
            <person name="Gautier V."/>
            <person name="Ament-Velasquez S.L."/>
            <person name="Kruys A."/>
            <person name="Hutchinson M.I."/>
            <person name="Powell A.J."/>
            <person name="Barry K."/>
            <person name="Miller A.N."/>
            <person name="Grigoriev I.V."/>
            <person name="Debuchy R."/>
            <person name="Gladieux P."/>
            <person name="Thoren M.H."/>
            <person name="Johannesson H."/>
        </authorList>
    </citation>
    <scope>NUCLEOTIDE SEQUENCE</scope>
    <source>
        <strain evidence="18">SMH4607-1</strain>
    </source>
</reference>
<evidence type="ECO:0000256" key="14">
    <source>
        <dbReference type="ARBA" id="ARBA00026213"/>
    </source>
</evidence>
<feature type="chain" id="PRO_5041276354" description="Inactive metallocarboxypeptidase ECM14" evidence="16">
    <location>
        <begin position="24"/>
        <end position="542"/>
    </location>
</feature>
<evidence type="ECO:0000313" key="18">
    <source>
        <dbReference type="EMBL" id="KAK0720490.1"/>
    </source>
</evidence>
<keyword evidence="10" id="KW-1015">Disulfide bond</keyword>
<evidence type="ECO:0000256" key="2">
    <source>
        <dbReference type="ARBA" id="ARBA00004116"/>
    </source>
</evidence>
<feature type="signal peptide" evidence="16">
    <location>
        <begin position="1"/>
        <end position="23"/>
    </location>
</feature>
<evidence type="ECO:0000256" key="3">
    <source>
        <dbReference type="ARBA" id="ARBA00004613"/>
    </source>
</evidence>
<comment type="cofactor">
    <cofactor evidence="1">
        <name>Zn(2+)</name>
        <dbReference type="ChEBI" id="CHEBI:29105"/>
    </cofactor>
</comment>
<comment type="caution">
    <text evidence="15">Lacks conserved residue(s) required for the propagation of feature annotation.</text>
</comment>
<keyword evidence="11" id="KW-0961">Cell wall biogenesis/degradation</keyword>
<keyword evidence="6" id="KW-0926">Vacuole</keyword>
<dbReference type="GO" id="GO:0006508">
    <property type="term" value="P:proteolysis"/>
    <property type="evidence" value="ECO:0007669"/>
    <property type="project" value="InterPro"/>
</dbReference>
<evidence type="ECO:0000256" key="16">
    <source>
        <dbReference type="SAM" id="SignalP"/>
    </source>
</evidence>
<dbReference type="GO" id="GO:0008270">
    <property type="term" value="F:zinc ion binding"/>
    <property type="evidence" value="ECO:0007669"/>
    <property type="project" value="InterPro"/>
</dbReference>
<dbReference type="Pfam" id="PF00246">
    <property type="entry name" value="Peptidase_M14"/>
    <property type="match status" value="1"/>
</dbReference>
<evidence type="ECO:0000256" key="15">
    <source>
        <dbReference type="PROSITE-ProRule" id="PRU01379"/>
    </source>
</evidence>
<evidence type="ECO:0000256" key="8">
    <source>
        <dbReference type="ARBA" id="ARBA00022729"/>
    </source>
</evidence>
<dbReference type="EMBL" id="JAUKUA010000003">
    <property type="protein sequence ID" value="KAK0720490.1"/>
    <property type="molecule type" value="Genomic_DNA"/>
</dbReference>
<keyword evidence="5" id="KW-0964">Secreted</keyword>
<evidence type="ECO:0000256" key="4">
    <source>
        <dbReference type="ARBA" id="ARBA00005988"/>
    </source>
</evidence>
<comment type="caution">
    <text evidence="18">The sequence shown here is derived from an EMBL/GenBank/DDBJ whole genome shotgun (WGS) entry which is preliminary data.</text>
</comment>
<dbReference type="PANTHER" id="PTHR11705:SF147">
    <property type="entry name" value="INACTIVE METALLOCARBOXYPEPTIDASE ECM14"/>
    <property type="match status" value="1"/>
</dbReference>
<protein>
    <recommendedName>
        <fullName evidence="13">Inactive metallocarboxypeptidase ECM14</fullName>
    </recommendedName>
    <alternativeName>
        <fullName evidence="14">Inactive metallocarboxypeptidase ecm14</fullName>
    </alternativeName>
</protein>
<dbReference type="PANTHER" id="PTHR11705">
    <property type="entry name" value="PROTEASE FAMILY M14 CARBOXYPEPTIDASE A,B"/>
    <property type="match status" value="1"/>
</dbReference>
<name>A0AA40AR55_9PEZI</name>
<evidence type="ECO:0000313" key="19">
    <source>
        <dbReference type="Proteomes" id="UP001172102"/>
    </source>
</evidence>
<evidence type="ECO:0000256" key="11">
    <source>
        <dbReference type="ARBA" id="ARBA00023316"/>
    </source>
</evidence>
<dbReference type="GO" id="GO:0005773">
    <property type="term" value="C:vacuole"/>
    <property type="evidence" value="ECO:0007669"/>
    <property type="project" value="UniProtKB-SubCell"/>
</dbReference>
<sequence>MQLSTARHLFALFAVLAFTPALSIVGAAGIQPSWHDAPSHRDRSSEHVFPFLRWLRDSAVEVFLGRPSPRTRAKGVGPSDEDLQSRYRHDLVVRFNVTNSEEEDALSRAAAQMLLDVWAFNSEYVDIRLHKDDVSPLLTLLPASLQPSVLIPDVAAAVRATYPSRAATVSDFDRSMVASSKMRTSVDGVGNIFFSDYQPLSVITSWLRLLEAMFPSFTEISNIGKSYEGREILAFRVGDRSESEKAPRKTILVTGGLHGREWISTSTVNYLLWSVVTAYGKEPMITKLLQHFDIVFIPVLNPDGFEYTWQADRLWRKSRQQTKRRFCRGLDLDHAFGYEWEGTKHQSDPCSESYGGDQPFQAIEASELAKWAKNETENGVKFIGFLDLHSYSQQILFPYTYTCMVDPPNRENLEELAVGLAKAIRLSSGETYTVSSACEGAVARAYSASESLPRIEAGGGSAIDWFYHELHAKYSYQVKLRDTGSYGFLLPSEQIVPAGEEMLNALKYFGDYLLGNNGIEKYSFKKNDDEDDEWRDLRRRRR</sequence>
<dbReference type="PRINTS" id="PR00765">
    <property type="entry name" value="CRBOXYPTASEA"/>
</dbReference>
<evidence type="ECO:0000256" key="7">
    <source>
        <dbReference type="ARBA" id="ARBA00022723"/>
    </source>
</evidence>
<dbReference type="InterPro" id="IPR057246">
    <property type="entry name" value="CARBOXYPEPT_ZN_1"/>
</dbReference>
<comment type="similarity">
    <text evidence="4 15">Belongs to the peptidase M14 family.</text>
</comment>